<proteinExistence type="predicted"/>
<accession>A0ABS2KJI1</accession>
<evidence type="ECO:0000313" key="2">
    <source>
        <dbReference type="Proteomes" id="UP001430193"/>
    </source>
</evidence>
<gene>
    <name evidence="1" type="ORF">ISS99_17035</name>
</gene>
<evidence type="ECO:0000313" key="1">
    <source>
        <dbReference type="EMBL" id="MBM7131234.1"/>
    </source>
</evidence>
<sequence>MLDEQVVTAVATGNLKAISEQPALLSNLAYNNAVASNNLGQQNAVANQQAGNEMGLSLVANATNTISNLGPLASRSAVDVLTNNELAQTIADLKSAVQAFDPSNASGGVLKVGPFTLSLDGQGRLVIVPTRREDFEFVIPGGFTREQVEVRSDPNVGIRIRVRETR</sequence>
<keyword evidence="2" id="KW-1185">Reference proteome</keyword>
<comment type="caution">
    <text evidence="1">The sequence shown here is derived from an EMBL/GenBank/DDBJ whole genome shotgun (WGS) entry which is preliminary data.</text>
</comment>
<reference evidence="1" key="1">
    <citation type="submission" date="2020-10" db="EMBL/GenBank/DDBJ databases">
        <title>Phylogeny of dyella-like bacteria.</title>
        <authorList>
            <person name="Fu J."/>
        </authorList>
    </citation>
    <scope>NUCLEOTIDE SEQUENCE</scope>
    <source>
        <strain evidence="1">DHON07</strain>
    </source>
</reference>
<name>A0ABS2KJI1_9GAMM</name>
<dbReference type="EMBL" id="JADIKF010000040">
    <property type="protein sequence ID" value="MBM7131234.1"/>
    <property type="molecule type" value="Genomic_DNA"/>
</dbReference>
<dbReference type="Proteomes" id="UP001430193">
    <property type="component" value="Unassembled WGS sequence"/>
</dbReference>
<protein>
    <submittedName>
        <fullName evidence="1">Uncharacterized protein</fullName>
    </submittedName>
</protein>
<organism evidence="1 2">
    <name type="scientific">Dyella mobilis</name>
    <dbReference type="NCBI Taxonomy" id="1849582"/>
    <lineage>
        <taxon>Bacteria</taxon>
        <taxon>Pseudomonadati</taxon>
        <taxon>Pseudomonadota</taxon>
        <taxon>Gammaproteobacteria</taxon>
        <taxon>Lysobacterales</taxon>
        <taxon>Rhodanobacteraceae</taxon>
        <taxon>Dyella</taxon>
    </lineage>
</organism>
<dbReference type="RefSeq" id="WP_204632828.1">
    <property type="nucleotide sequence ID" value="NZ_BSOC01000005.1"/>
</dbReference>